<name>A0ABW3U8L6_9GAMM</name>
<feature type="coiled-coil region" evidence="1">
    <location>
        <begin position="119"/>
        <end position="178"/>
    </location>
</feature>
<accession>A0ABW3U8L6</accession>
<sequence length="208" mass="23047">MDDTKEIVVNTATVLVLAGVLMASGAGAAEPAWDGKKLYRYTNEHGVQVLDDLVPPRYVAGGYEVLTPSGRVLQVVEPELSGKQLEEKRRREAREAADLKLLKRYNSVADIESARKRKLAIVEQDMAILRSNIASLQRQIESEESVAARTQRNGGTVSADLLERIADLRTEVSVVQERLTLREEEALSINDEFDQAASRYQEIAGNQP</sequence>
<protein>
    <recommendedName>
        <fullName evidence="5">DUF4124 domain-containing protein</fullName>
    </recommendedName>
</protein>
<keyword evidence="4" id="KW-1185">Reference proteome</keyword>
<evidence type="ECO:0008006" key="5">
    <source>
        <dbReference type="Google" id="ProtNLM"/>
    </source>
</evidence>
<keyword evidence="2" id="KW-0732">Signal</keyword>
<evidence type="ECO:0000313" key="3">
    <source>
        <dbReference type="EMBL" id="MFD1216884.1"/>
    </source>
</evidence>
<feature type="signal peptide" evidence="2">
    <location>
        <begin position="1"/>
        <end position="28"/>
    </location>
</feature>
<dbReference type="EMBL" id="JBHTLR010000008">
    <property type="protein sequence ID" value="MFD1216884.1"/>
    <property type="molecule type" value="Genomic_DNA"/>
</dbReference>
<comment type="caution">
    <text evidence="3">The sequence shown here is derived from an EMBL/GenBank/DDBJ whole genome shotgun (WGS) entry which is preliminary data.</text>
</comment>
<evidence type="ECO:0000256" key="1">
    <source>
        <dbReference type="SAM" id="Coils"/>
    </source>
</evidence>
<dbReference type="Proteomes" id="UP001597264">
    <property type="component" value="Unassembled WGS sequence"/>
</dbReference>
<proteinExistence type="predicted"/>
<dbReference type="RefSeq" id="WP_230437063.1">
    <property type="nucleotide sequence ID" value="NZ_CP087715.1"/>
</dbReference>
<organism evidence="3 4">
    <name type="scientific">Microbulbifer celer</name>
    <dbReference type="NCBI Taxonomy" id="435905"/>
    <lineage>
        <taxon>Bacteria</taxon>
        <taxon>Pseudomonadati</taxon>
        <taxon>Pseudomonadota</taxon>
        <taxon>Gammaproteobacteria</taxon>
        <taxon>Cellvibrionales</taxon>
        <taxon>Microbulbiferaceae</taxon>
        <taxon>Microbulbifer</taxon>
    </lineage>
</organism>
<gene>
    <name evidence="3" type="ORF">ACFQ2X_09750</name>
</gene>
<feature type="chain" id="PRO_5045143357" description="DUF4124 domain-containing protein" evidence="2">
    <location>
        <begin position="29"/>
        <end position="208"/>
    </location>
</feature>
<evidence type="ECO:0000313" key="4">
    <source>
        <dbReference type="Proteomes" id="UP001597264"/>
    </source>
</evidence>
<reference evidence="4" key="1">
    <citation type="journal article" date="2019" name="Int. J. Syst. Evol. Microbiol.">
        <title>The Global Catalogue of Microorganisms (GCM) 10K type strain sequencing project: providing services to taxonomists for standard genome sequencing and annotation.</title>
        <authorList>
            <consortium name="The Broad Institute Genomics Platform"/>
            <consortium name="The Broad Institute Genome Sequencing Center for Infectious Disease"/>
            <person name="Wu L."/>
            <person name="Ma J."/>
        </authorList>
    </citation>
    <scope>NUCLEOTIDE SEQUENCE [LARGE SCALE GENOMIC DNA]</scope>
    <source>
        <strain evidence="4">CCUG 54356</strain>
    </source>
</reference>
<keyword evidence="1" id="KW-0175">Coiled coil</keyword>
<evidence type="ECO:0000256" key="2">
    <source>
        <dbReference type="SAM" id="SignalP"/>
    </source>
</evidence>